<dbReference type="Proteomes" id="UP000543030">
    <property type="component" value="Unassembled WGS sequence"/>
</dbReference>
<accession>A0A840RG83</accession>
<evidence type="ECO:0000256" key="2">
    <source>
        <dbReference type="ARBA" id="ARBA00025483"/>
    </source>
</evidence>
<sequence>MNNAYYDEPLVLVDLETTGANATHDRITEIGLVQIDETGVRTWSCLVNPQKSIPPFIQNLTGISNEMVADAPTFAELAPELLLKLSGRVFIAHNARFDYGFLKNEFKRAGLPFRARVLCTVKLSRKLYPAQYKHSLDALVTRHQLRLEGDRHRALTDAALLQQFLSAAGAELGVDTVRAAMQEMLRQPTLPPGIDPAMVDDLPETAGVYLFYGENDALLYVGKSSNIRKRVFSHFAADHRAGKEMQLVQQLRRIDWQETAGELGALLLEMQLIKTRAPLLNQQLRRTRELCVWRLDEAADGALVPKLVAMEELDPIAQTARQFVFGPYRSKREAQNVLTKVVEGQGLCRQVLGLEPKPRSGSGPCFGAQLHQCRGACVGKEPLSVHNARLLSALAKQRLTDWPFPGPVGLREGKYDGAPLQVVDQWCWLGTLTDASDLAELLDQPRPAFDIDTFKLIKTELKRGQYPVVPLY</sequence>
<dbReference type="Gene3D" id="3.30.420.10">
    <property type="entry name" value="Ribonuclease H-like superfamily/Ribonuclease H"/>
    <property type="match status" value="1"/>
</dbReference>
<evidence type="ECO:0000313" key="6">
    <source>
        <dbReference type="EMBL" id="MBB5191313.1"/>
    </source>
</evidence>
<keyword evidence="7" id="KW-1185">Reference proteome</keyword>
<dbReference type="PROSITE" id="PS50164">
    <property type="entry name" value="GIY_YIG"/>
    <property type="match status" value="1"/>
</dbReference>
<dbReference type="Pfam" id="PF01541">
    <property type="entry name" value="GIY-YIG"/>
    <property type="match status" value="1"/>
</dbReference>
<dbReference type="InterPro" id="IPR013520">
    <property type="entry name" value="Ribonucl_H"/>
</dbReference>
<dbReference type="SUPFAM" id="SSF82771">
    <property type="entry name" value="GIY-YIG endonuclease"/>
    <property type="match status" value="1"/>
</dbReference>
<dbReference type="InterPro" id="IPR036397">
    <property type="entry name" value="RNaseH_sf"/>
</dbReference>
<dbReference type="SUPFAM" id="SSF53098">
    <property type="entry name" value="Ribonuclease H-like"/>
    <property type="match status" value="1"/>
</dbReference>
<dbReference type="GO" id="GO:0006289">
    <property type="term" value="P:nucleotide-excision repair"/>
    <property type="evidence" value="ECO:0007669"/>
    <property type="project" value="InterPro"/>
</dbReference>
<protein>
    <recommendedName>
        <fullName evidence="1">DNA-directed DNA polymerase</fullName>
        <ecNumber evidence="1">2.7.7.7</ecNumber>
    </recommendedName>
</protein>
<dbReference type="PANTHER" id="PTHR30231">
    <property type="entry name" value="DNA POLYMERASE III SUBUNIT EPSILON"/>
    <property type="match status" value="1"/>
</dbReference>
<dbReference type="RefSeq" id="WP_184100074.1">
    <property type="nucleotide sequence ID" value="NZ_JACHHN010000003.1"/>
</dbReference>
<evidence type="ECO:0000259" key="5">
    <source>
        <dbReference type="PROSITE" id="PS50164"/>
    </source>
</evidence>
<comment type="caution">
    <text evidence="6">The sequence shown here is derived from an EMBL/GenBank/DDBJ whole genome shotgun (WGS) entry which is preliminary data.</text>
</comment>
<evidence type="ECO:0000256" key="1">
    <source>
        <dbReference type="ARBA" id="ARBA00012417"/>
    </source>
</evidence>
<dbReference type="CDD" id="cd06127">
    <property type="entry name" value="DEDDh"/>
    <property type="match status" value="1"/>
</dbReference>
<dbReference type="GO" id="GO:0003887">
    <property type="term" value="F:DNA-directed DNA polymerase activity"/>
    <property type="evidence" value="ECO:0007669"/>
    <property type="project" value="UniProtKB-EC"/>
</dbReference>
<comment type="subunit">
    <text evidence="3">DNA polymerase III contains a core (composed of alpha, epsilon and theta chains) that associates with a tau subunit. This core dimerizes to form the POLIII' complex. PolIII' associates with the gamma complex (composed of gamma, delta, delta', psi and chi chains) and with the beta chain to form the complete DNA polymerase III complex.</text>
</comment>
<evidence type="ECO:0000256" key="3">
    <source>
        <dbReference type="ARBA" id="ARBA00026073"/>
    </source>
</evidence>
<dbReference type="GO" id="GO:0045004">
    <property type="term" value="P:DNA replication proofreading"/>
    <property type="evidence" value="ECO:0007669"/>
    <property type="project" value="TreeGrafter"/>
</dbReference>
<reference evidence="6 7" key="1">
    <citation type="submission" date="2020-08" db="EMBL/GenBank/DDBJ databases">
        <title>Genomic Encyclopedia of Type Strains, Phase IV (KMG-IV): sequencing the most valuable type-strain genomes for metagenomic binning, comparative biology and taxonomic classification.</title>
        <authorList>
            <person name="Goeker M."/>
        </authorList>
    </citation>
    <scope>NUCLEOTIDE SEQUENCE [LARGE SCALE GENOMIC DNA]</scope>
    <source>
        <strain evidence="6 7">DSM 18233</strain>
    </source>
</reference>
<proteinExistence type="predicted"/>
<keyword evidence="6" id="KW-0808">Transferase</keyword>
<dbReference type="InterPro" id="IPR035901">
    <property type="entry name" value="GIY-YIG_endonuc_sf"/>
</dbReference>
<comment type="function">
    <text evidence="2">DNA polymerase III is a complex, multichain enzyme responsible for most of the replicative synthesis in bacteria. The epsilon subunit contain the editing function and is a proofreading 3'-5' exonuclease.</text>
</comment>
<dbReference type="PANTHER" id="PTHR30231:SF37">
    <property type="entry name" value="EXODEOXYRIBONUCLEASE 10"/>
    <property type="match status" value="1"/>
</dbReference>
<dbReference type="Pfam" id="PF00929">
    <property type="entry name" value="RNase_T"/>
    <property type="match status" value="1"/>
</dbReference>
<dbReference type="GO" id="GO:0005829">
    <property type="term" value="C:cytosol"/>
    <property type="evidence" value="ECO:0007669"/>
    <property type="project" value="TreeGrafter"/>
</dbReference>
<dbReference type="SMART" id="SM00479">
    <property type="entry name" value="EXOIII"/>
    <property type="match status" value="1"/>
</dbReference>
<dbReference type="NCBIfam" id="TIGR00573">
    <property type="entry name" value="dnaq"/>
    <property type="match status" value="1"/>
</dbReference>
<evidence type="ECO:0000256" key="4">
    <source>
        <dbReference type="ARBA" id="ARBA00049244"/>
    </source>
</evidence>
<dbReference type="GO" id="GO:0003677">
    <property type="term" value="F:DNA binding"/>
    <property type="evidence" value="ECO:0007669"/>
    <property type="project" value="InterPro"/>
</dbReference>
<comment type="catalytic activity">
    <reaction evidence="4">
        <text>DNA(n) + a 2'-deoxyribonucleoside 5'-triphosphate = DNA(n+1) + diphosphate</text>
        <dbReference type="Rhea" id="RHEA:22508"/>
        <dbReference type="Rhea" id="RHEA-COMP:17339"/>
        <dbReference type="Rhea" id="RHEA-COMP:17340"/>
        <dbReference type="ChEBI" id="CHEBI:33019"/>
        <dbReference type="ChEBI" id="CHEBI:61560"/>
        <dbReference type="ChEBI" id="CHEBI:173112"/>
        <dbReference type="EC" id="2.7.7.7"/>
    </reaction>
</comment>
<dbReference type="EC" id="2.7.7.7" evidence="1"/>
<feature type="domain" description="GIY-YIG" evidence="5">
    <location>
        <begin position="204"/>
        <end position="282"/>
    </location>
</feature>
<dbReference type="AlphaFoldDB" id="A0A840RG83"/>
<dbReference type="FunFam" id="3.30.420.10:FF:000045">
    <property type="entry name" value="3'-5' exonuclease DinG"/>
    <property type="match status" value="1"/>
</dbReference>
<name>A0A840RG83_9NEIS</name>
<organism evidence="6 7">
    <name type="scientific">Silvimonas terrae</name>
    <dbReference type="NCBI Taxonomy" id="300266"/>
    <lineage>
        <taxon>Bacteria</taxon>
        <taxon>Pseudomonadati</taxon>
        <taxon>Pseudomonadota</taxon>
        <taxon>Betaproteobacteria</taxon>
        <taxon>Neisseriales</taxon>
        <taxon>Chitinibacteraceae</taxon>
        <taxon>Silvimonas</taxon>
    </lineage>
</organism>
<dbReference type="Gene3D" id="3.40.1440.10">
    <property type="entry name" value="GIY-YIG endonuclease"/>
    <property type="match status" value="1"/>
</dbReference>
<evidence type="ECO:0000313" key="7">
    <source>
        <dbReference type="Proteomes" id="UP000543030"/>
    </source>
</evidence>
<dbReference type="EMBL" id="JACHHN010000003">
    <property type="protein sequence ID" value="MBB5191313.1"/>
    <property type="molecule type" value="Genomic_DNA"/>
</dbReference>
<keyword evidence="6" id="KW-0548">Nucleotidyltransferase</keyword>
<dbReference type="GO" id="GO:0008408">
    <property type="term" value="F:3'-5' exonuclease activity"/>
    <property type="evidence" value="ECO:0007669"/>
    <property type="project" value="TreeGrafter"/>
</dbReference>
<gene>
    <name evidence="6" type="ORF">HNQ50_002036</name>
</gene>
<dbReference type="InterPro" id="IPR047296">
    <property type="entry name" value="GIY-YIG_UvrC_Cho"/>
</dbReference>
<dbReference type="InterPro" id="IPR000305">
    <property type="entry name" value="GIY-YIG_endonuc"/>
</dbReference>
<dbReference type="InterPro" id="IPR006054">
    <property type="entry name" value="DnaQ"/>
</dbReference>
<dbReference type="CDD" id="cd10434">
    <property type="entry name" value="GIY-YIG_UvrC_Cho"/>
    <property type="match status" value="1"/>
</dbReference>
<dbReference type="SMART" id="SM00465">
    <property type="entry name" value="GIYc"/>
    <property type="match status" value="1"/>
</dbReference>
<dbReference type="InterPro" id="IPR012337">
    <property type="entry name" value="RNaseH-like_sf"/>
</dbReference>